<accession>A0A292IIH0</accession>
<dbReference type="Gene3D" id="3.40.50.300">
    <property type="entry name" value="P-loop containing nucleotide triphosphate hydrolases"/>
    <property type="match status" value="2"/>
</dbReference>
<keyword evidence="15" id="KW-1185">Reference proteome</keyword>
<dbReference type="Gene3D" id="1.10.486.10">
    <property type="entry name" value="PCRA, domain 4"/>
    <property type="match status" value="1"/>
</dbReference>
<dbReference type="GO" id="GO:0043138">
    <property type="term" value="F:3'-5' DNA helicase activity"/>
    <property type="evidence" value="ECO:0007669"/>
    <property type="project" value="UniProtKB-EC"/>
</dbReference>
<dbReference type="InterPro" id="IPR014017">
    <property type="entry name" value="DNA_helicase_UvrD-like_C"/>
</dbReference>
<dbReference type="RefSeq" id="WP_343251311.1">
    <property type="nucleotide sequence ID" value="NZ_HG937516.1"/>
</dbReference>
<dbReference type="InterPro" id="IPR000212">
    <property type="entry name" value="DNA_helicase_UvrD/REP"/>
</dbReference>
<evidence type="ECO:0000313" key="14">
    <source>
        <dbReference type="EMBL" id="CDN40680.1"/>
    </source>
</evidence>
<dbReference type="Proteomes" id="UP000261764">
    <property type="component" value="Chromosome I"/>
</dbReference>
<evidence type="ECO:0000256" key="3">
    <source>
        <dbReference type="ARBA" id="ARBA00022801"/>
    </source>
</evidence>
<evidence type="ECO:0000256" key="9">
    <source>
        <dbReference type="ARBA" id="ARBA00034808"/>
    </source>
</evidence>
<comment type="similarity">
    <text evidence="1">Belongs to the helicase family. UvrD subfamily.</text>
</comment>
<gene>
    <name evidence="14" type="ORF">MAMA39_05630</name>
</gene>
<organism evidence="14 15">
    <name type="scientific">Mycoplasma amphoriforme A39</name>
    <dbReference type="NCBI Taxonomy" id="572419"/>
    <lineage>
        <taxon>Bacteria</taxon>
        <taxon>Bacillati</taxon>
        <taxon>Mycoplasmatota</taxon>
        <taxon>Mollicutes</taxon>
        <taxon>Mycoplasmataceae</taxon>
        <taxon>Mycoplasma</taxon>
    </lineage>
</organism>
<dbReference type="GO" id="GO:0016887">
    <property type="term" value="F:ATP hydrolysis activity"/>
    <property type="evidence" value="ECO:0007669"/>
    <property type="project" value="RHEA"/>
</dbReference>
<name>A0A292IIH0_9MOLU</name>
<proteinExistence type="inferred from homology"/>
<dbReference type="PROSITE" id="PS51198">
    <property type="entry name" value="UVRD_HELICASE_ATP_BIND"/>
    <property type="match status" value="1"/>
</dbReference>
<comment type="catalytic activity">
    <reaction evidence="8">
        <text>Couples ATP hydrolysis with the unwinding of duplex DNA by translocating in the 3'-5' direction.</text>
        <dbReference type="EC" id="5.6.2.4"/>
    </reaction>
</comment>
<feature type="binding site" evidence="11">
    <location>
        <begin position="27"/>
        <end position="34"/>
    </location>
    <ligand>
        <name>ATP</name>
        <dbReference type="ChEBI" id="CHEBI:30616"/>
    </ligand>
</feature>
<dbReference type="InterPro" id="IPR014016">
    <property type="entry name" value="UvrD-like_ATP-bd"/>
</dbReference>
<dbReference type="PANTHER" id="PTHR11070">
    <property type="entry name" value="UVRD / RECB / PCRA DNA HELICASE FAMILY MEMBER"/>
    <property type="match status" value="1"/>
</dbReference>
<keyword evidence="4 11" id="KW-0347">Helicase</keyword>
<keyword evidence="2 11" id="KW-0547">Nucleotide-binding</keyword>
<evidence type="ECO:0000256" key="1">
    <source>
        <dbReference type="ARBA" id="ARBA00009922"/>
    </source>
</evidence>
<dbReference type="CDD" id="cd17932">
    <property type="entry name" value="DEXQc_UvrD"/>
    <property type="match status" value="1"/>
</dbReference>
<keyword evidence="7" id="KW-0413">Isomerase</keyword>
<evidence type="ECO:0000256" key="6">
    <source>
        <dbReference type="ARBA" id="ARBA00023125"/>
    </source>
</evidence>
<keyword evidence="6" id="KW-0238">DNA-binding</keyword>
<dbReference type="SUPFAM" id="SSF52540">
    <property type="entry name" value="P-loop containing nucleoside triphosphate hydrolases"/>
    <property type="match status" value="1"/>
</dbReference>
<dbReference type="EC" id="5.6.2.4" evidence="9"/>
<evidence type="ECO:0000256" key="5">
    <source>
        <dbReference type="ARBA" id="ARBA00022840"/>
    </source>
</evidence>
<feature type="domain" description="UvrD-like helicase ATP-binding" evidence="12">
    <location>
        <begin position="6"/>
        <end position="290"/>
    </location>
</feature>
<feature type="domain" description="UvrD-like helicase C-terminal" evidence="13">
    <location>
        <begin position="291"/>
        <end position="558"/>
    </location>
</feature>
<dbReference type="InterPro" id="IPR027417">
    <property type="entry name" value="P-loop_NTPase"/>
</dbReference>
<dbReference type="InterPro" id="IPR013986">
    <property type="entry name" value="DExx_box_DNA_helicase_dom_sf"/>
</dbReference>
<comment type="catalytic activity">
    <reaction evidence="10">
        <text>ATP + H2O = ADP + phosphate + H(+)</text>
        <dbReference type="Rhea" id="RHEA:13065"/>
        <dbReference type="ChEBI" id="CHEBI:15377"/>
        <dbReference type="ChEBI" id="CHEBI:15378"/>
        <dbReference type="ChEBI" id="CHEBI:30616"/>
        <dbReference type="ChEBI" id="CHEBI:43474"/>
        <dbReference type="ChEBI" id="CHEBI:456216"/>
        <dbReference type="EC" id="5.6.2.4"/>
    </reaction>
</comment>
<dbReference type="PANTHER" id="PTHR11070:SF2">
    <property type="entry name" value="ATP-DEPENDENT DNA HELICASE SRS2"/>
    <property type="match status" value="1"/>
</dbReference>
<dbReference type="Pfam" id="PF13361">
    <property type="entry name" value="UvrD_C"/>
    <property type="match status" value="1"/>
</dbReference>
<protein>
    <recommendedName>
        <fullName evidence="9">DNA 3'-5' helicase</fullName>
        <ecNumber evidence="9">5.6.2.4</ecNumber>
    </recommendedName>
</protein>
<dbReference type="GO" id="GO:0005524">
    <property type="term" value="F:ATP binding"/>
    <property type="evidence" value="ECO:0007669"/>
    <property type="project" value="UniProtKB-UniRule"/>
</dbReference>
<keyword evidence="3 11" id="KW-0378">Hydrolase</keyword>
<dbReference type="PROSITE" id="PS51217">
    <property type="entry name" value="UVRD_HELICASE_CTER"/>
    <property type="match status" value="1"/>
</dbReference>
<evidence type="ECO:0000259" key="12">
    <source>
        <dbReference type="PROSITE" id="PS51198"/>
    </source>
</evidence>
<evidence type="ECO:0000256" key="10">
    <source>
        <dbReference type="ARBA" id="ARBA00048988"/>
    </source>
</evidence>
<evidence type="ECO:0000256" key="4">
    <source>
        <dbReference type="ARBA" id="ARBA00022806"/>
    </source>
</evidence>
<dbReference type="GO" id="GO:0003677">
    <property type="term" value="F:DNA binding"/>
    <property type="evidence" value="ECO:0007669"/>
    <property type="project" value="UniProtKB-KW"/>
</dbReference>
<dbReference type="EMBL" id="HG937516">
    <property type="protein sequence ID" value="CDN40680.1"/>
    <property type="molecule type" value="Genomic_DNA"/>
</dbReference>
<evidence type="ECO:0000256" key="7">
    <source>
        <dbReference type="ARBA" id="ARBA00023235"/>
    </source>
</evidence>
<dbReference type="GO" id="GO:0000725">
    <property type="term" value="P:recombinational repair"/>
    <property type="evidence" value="ECO:0007669"/>
    <property type="project" value="TreeGrafter"/>
</dbReference>
<evidence type="ECO:0000256" key="8">
    <source>
        <dbReference type="ARBA" id="ARBA00034617"/>
    </source>
</evidence>
<evidence type="ECO:0000313" key="15">
    <source>
        <dbReference type="Proteomes" id="UP000261764"/>
    </source>
</evidence>
<evidence type="ECO:0000259" key="13">
    <source>
        <dbReference type="PROSITE" id="PS51217"/>
    </source>
</evidence>
<sequence>MDLNIFKLNEVQKNVVSHSTGPALVIAGAGTGKTRVLTARIAYLVGHFGISPHRILAITFTNKAAEEMKNRISRYLPDISFPFIHTFHAFSLRFLKEEIYHLDYNSSFNVIDEISQRSIINDLYRLHNFEKSLLKTKESLDYIDTIKAANGDFKTSIENIKLKNKLSPSQCDLLKSLLNHYQNHLKKNNLVDFNDLLNFTYEILSTNEEVKKKWIKRFDCILIDEFQDTNKVQYEIAKFLAISHQNIFVVGDPDQSIYSWRGADEAIIEKFKQTFPNVKTFVLEENYRSSQQILNVANDLIKNNYTVNIKNLWSHNKSGSVVKYYAAFSQEEEAFWVANQIKNLTEHQVKNQDIVILYRINSWSRSFEQALIKLKIPYFIYGGFKFYERQEIKDIIAYLKVIAFKDEISLKRIINVPSRKVASRTIDAIDQYAAKLNVSFYDAMKNVQSLDIYSIAKKNIHNFYFELQEWRKKVNNGLFALTDDIITKTNYLSQFDPVKEKDRHENIKELLNSIQTYENDHPNASLSDYLQDISLYTSIDEKEQRDSVRLMTVHSAKGLEFNYVFVVGLNERIFPIYRNSEDTESNEIKEERRIFYVAITRAKKELTITSALGFSYASSTPNQLSRFIDEIDRSHLNIINLDKIAMWKQKNASSNQFGDSSWPRLKVLQKYEHLMANAPNFRVGEVLDHDFFGEGVVVEVLKRTVKIAFNPKFGVKEILSVSATLKRRKN</sequence>
<keyword evidence="5 11" id="KW-0067">ATP-binding</keyword>
<dbReference type="KEGG" id="mamp:MAMA39_05630"/>
<evidence type="ECO:0000256" key="11">
    <source>
        <dbReference type="PROSITE-ProRule" id="PRU00560"/>
    </source>
</evidence>
<dbReference type="CDD" id="cd18807">
    <property type="entry name" value="SF1_C_UvrD"/>
    <property type="match status" value="1"/>
</dbReference>
<dbReference type="Gene3D" id="1.10.10.160">
    <property type="match status" value="1"/>
</dbReference>
<dbReference type="Pfam" id="PF00580">
    <property type="entry name" value="UvrD-helicase"/>
    <property type="match status" value="1"/>
</dbReference>
<dbReference type="AlphaFoldDB" id="A0A292IIH0"/>
<evidence type="ECO:0000256" key="2">
    <source>
        <dbReference type="ARBA" id="ARBA00022741"/>
    </source>
</evidence>
<reference evidence="14 15" key="1">
    <citation type="journal article" date="2015" name="Clin. Infect. Dis.">
        <title>Genomic Investigations unmask Mycoplasma amphoriforme, a new respiratory pathogen.</title>
        <authorList>
            <person name="Gillespie S.H."/>
            <person name="Ling C.L."/>
            <person name="Oravcova K."/>
            <person name="Pinheiro M."/>
            <person name="Wells L."/>
            <person name="Bryant J.M."/>
            <person name="McHugh T.D."/>
            <person name="Bebear C."/>
            <person name="Webster D."/>
            <person name="Harris S.R."/>
            <person name="Seth-Smith H.M."/>
            <person name="Thomson N.R."/>
        </authorList>
    </citation>
    <scope>NUCLEOTIDE SEQUENCE [LARGE SCALE GENOMIC DNA]</scope>
    <source>
        <strain evidence="14 15">A39</strain>
    </source>
</reference>